<dbReference type="InterPro" id="IPR050822">
    <property type="entry name" value="Cerebellin_Synaptic_Org"/>
</dbReference>
<dbReference type="InterPro" id="IPR008983">
    <property type="entry name" value="Tumour_necrosis_fac-like_dom"/>
</dbReference>
<reference evidence="5 6" key="1">
    <citation type="submission" date="2020-06" db="EMBL/GenBank/DDBJ databases">
        <authorList>
            <person name="Li R."/>
            <person name="Bekaert M."/>
        </authorList>
    </citation>
    <scope>NUCLEOTIDE SEQUENCE [LARGE SCALE GENOMIC DNA]</scope>
    <source>
        <strain evidence="6">wild</strain>
    </source>
</reference>
<dbReference type="PRINTS" id="PR00007">
    <property type="entry name" value="COMPLEMNTC1Q"/>
</dbReference>
<dbReference type="PANTHER" id="PTHR22923:SF116">
    <property type="entry name" value="C1Q DOMAIN-CONTAINING PROTEIN"/>
    <property type="match status" value="1"/>
</dbReference>
<dbReference type="PROSITE" id="PS50871">
    <property type="entry name" value="C1Q"/>
    <property type="match status" value="1"/>
</dbReference>
<dbReference type="Gene3D" id="2.60.120.40">
    <property type="match status" value="1"/>
</dbReference>
<keyword evidence="2" id="KW-0964">Secreted</keyword>
<evidence type="ECO:0000256" key="2">
    <source>
        <dbReference type="ARBA" id="ARBA00022525"/>
    </source>
</evidence>
<dbReference type="Pfam" id="PF00386">
    <property type="entry name" value="C1q"/>
    <property type="match status" value="1"/>
</dbReference>
<evidence type="ECO:0000256" key="3">
    <source>
        <dbReference type="ARBA" id="ARBA00022729"/>
    </source>
</evidence>
<dbReference type="GO" id="GO:0005576">
    <property type="term" value="C:extracellular region"/>
    <property type="evidence" value="ECO:0007669"/>
    <property type="project" value="UniProtKB-SubCell"/>
</dbReference>
<dbReference type="Proteomes" id="UP000507470">
    <property type="component" value="Unassembled WGS sequence"/>
</dbReference>
<dbReference type="AlphaFoldDB" id="A0A6J8EYG9"/>
<protein>
    <submittedName>
        <fullName evidence="5">C1QL</fullName>
    </submittedName>
</protein>
<name>A0A6J8EYG9_MYTCO</name>
<keyword evidence="6" id="KW-1185">Reference proteome</keyword>
<sequence length="241" mass="27576">MNDIKQQTETFVQTIYDSLQQDQMRFNTSYQEIVEHFKTQIDNETYFYEDKMNTLMKALSSKIQALSAAEQSRDHGLKAMQFTLHQDQKRFNFSYNQIVENFKDNSNKTLQELVLKLQKVPGYDVLAKKRETVAFTAYRKSSQTLSNGQKVIFDQIWTNVGNGYEPSTGVFSAPHAGVYHFTAVVMSTNNNALYLTLYHNTVRTSSSFINGDGHKTGTFDVVFNLQKGDKVYISGGELHNL</sequence>
<gene>
    <name evidence="5" type="ORF">MCOR_57500</name>
</gene>
<proteinExistence type="predicted"/>
<dbReference type="OrthoDB" id="10070467at2759"/>
<comment type="subcellular location">
    <subcellularLocation>
        <location evidence="1">Secreted</location>
    </subcellularLocation>
</comment>
<organism evidence="5 6">
    <name type="scientific">Mytilus coruscus</name>
    <name type="common">Sea mussel</name>
    <dbReference type="NCBI Taxonomy" id="42192"/>
    <lineage>
        <taxon>Eukaryota</taxon>
        <taxon>Metazoa</taxon>
        <taxon>Spiralia</taxon>
        <taxon>Lophotrochozoa</taxon>
        <taxon>Mollusca</taxon>
        <taxon>Bivalvia</taxon>
        <taxon>Autobranchia</taxon>
        <taxon>Pteriomorphia</taxon>
        <taxon>Mytilida</taxon>
        <taxon>Mytiloidea</taxon>
        <taxon>Mytilidae</taxon>
        <taxon>Mytilinae</taxon>
        <taxon>Mytilus</taxon>
    </lineage>
</organism>
<dbReference type="SMART" id="SM00110">
    <property type="entry name" value="C1Q"/>
    <property type="match status" value="1"/>
</dbReference>
<dbReference type="EMBL" id="CACVKT020010275">
    <property type="protein sequence ID" value="CAC5425708.1"/>
    <property type="molecule type" value="Genomic_DNA"/>
</dbReference>
<feature type="domain" description="C1q" evidence="4">
    <location>
        <begin position="128"/>
        <end position="241"/>
    </location>
</feature>
<accession>A0A6J8EYG9</accession>
<dbReference type="PANTHER" id="PTHR22923">
    <property type="entry name" value="CEREBELLIN-RELATED"/>
    <property type="match status" value="1"/>
</dbReference>
<evidence type="ECO:0000313" key="6">
    <source>
        <dbReference type="Proteomes" id="UP000507470"/>
    </source>
</evidence>
<keyword evidence="3" id="KW-0732">Signal</keyword>
<dbReference type="InterPro" id="IPR001073">
    <property type="entry name" value="C1q_dom"/>
</dbReference>
<evidence type="ECO:0000313" key="5">
    <source>
        <dbReference type="EMBL" id="CAC5425708.1"/>
    </source>
</evidence>
<dbReference type="SUPFAM" id="SSF49842">
    <property type="entry name" value="TNF-like"/>
    <property type="match status" value="1"/>
</dbReference>
<evidence type="ECO:0000256" key="1">
    <source>
        <dbReference type="ARBA" id="ARBA00004613"/>
    </source>
</evidence>
<evidence type="ECO:0000259" key="4">
    <source>
        <dbReference type="PROSITE" id="PS50871"/>
    </source>
</evidence>